<evidence type="ECO:0000313" key="2">
    <source>
        <dbReference type="Proteomes" id="UP001219605"/>
    </source>
</evidence>
<evidence type="ECO:0000313" key="1">
    <source>
        <dbReference type="EMBL" id="WDZ84219.1"/>
    </source>
</evidence>
<dbReference type="Proteomes" id="UP001219605">
    <property type="component" value="Chromosome"/>
</dbReference>
<sequence length="310" mass="33603">MSALPDPLVAGSPLAATLDAYRTCELVTVGRDGSPAAWPTSGMVRADGTILLTTSIGYPQKAFNVRREPRVALLFSDPTGSGLTDPAQILVRGVADCPDQVHTDPTGELADFWARMFARQPKCRGYLDWPATTVTDFYFMRLLITVAPTEVSTRPLPPPAAPPADTGLVGGRVLAAYPTVVLAARDDAGAPVLVRTTASAEETGFRVAVPDDVPVAAGSATLLVHRHDEKLWNLHNANVRGDLVRDDDGWLLRPTLLVEPGARHRSGPFEPLRTLRTCRTTTRRYLAYRHRPRPAVPWSAYRAIRATVTG</sequence>
<name>A0ABY7ZQS5_9ACTN</name>
<dbReference type="InterPro" id="IPR012349">
    <property type="entry name" value="Split_barrel_FMN-bd"/>
</dbReference>
<organism evidence="1 2">
    <name type="scientific">Micromonospora cathayae</name>
    <dbReference type="NCBI Taxonomy" id="3028804"/>
    <lineage>
        <taxon>Bacteria</taxon>
        <taxon>Bacillati</taxon>
        <taxon>Actinomycetota</taxon>
        <taxon>Actinomycetes</taxon>
        <taxon>Micromonosporales</taxon>
        <taxon>Micromonosporaceae</taxon>
        <taxon>Micromonospora</taxon>
    </lineage>
</organism>
<reference evidence="1 2" key="1">
    <citation type="submission" date="2023-02" db="EMBL/GenBank/DDBJ databases">
        <authorList>
            <person name="Mo P."/>
        </authorList>
    </citation>
    <scope>NUCLEOTIDE SEQUENCE [LARGE SCALE GENOMIC DNA]</scope>
    <source>
        <strain evidence="1 2">HUAS 3</strain>
    </source>
</reference>
<proteinExistence type="predicted"/>
<dbReference type="Gene3D" id="2.30.110.10">
    <property type="entry name" value="Electron Transport, Fmn-binding Protein, Chain A"/>
    <property type="match status" value="1"/>
</dbReference>
<protein>
    <submittedName>
        <fullName evidence="1">Pyridoxamine 5'-phosphate oxidase family protein</fullName>
    </submittedName>
</protein>
<dbReference type="RefSeq" id="WP_275030782.1">
    <property type="nucleotide sequence ID" value="NZ_CP118615.1"/>
</dbReference>
<dbReference type="EMBL" id="CP118615">
    <property type="protein sequence ID" value="WDZ84219.1"/>
    <property type="molecule type" value="Genomic_DNA"/>
</dbReference>
<accession>A0ABY7ZQS5</accession>
<keyword evidence="2" id="KW-1185">Reference proteome</keyword>
<dbReference type="SUPFAM" id="SSF50475">
    <property type="entry name" value="FMN-binding split barrel"/>
    <property type="match status" value="1"/>
</dbReference>
<gene>
    <name evidence="1" type="ORF">PVK37_27785</name>
</gene>